<comment type="subunit">
    <text evidence="2">Interacts transiently with the RNA polymerase catalytic core formed by RpoA, RpoB, RpoC and RpoZ (2 alpha, 1 beta, 1 beta' and 1 omega subunit) to form the RNA polymerase holoenzyme that can initiate transcription.</text>
</comment>
<comment type="caution">
    <text evidence="9">The sequence shown here is derived from an EMBL/GenBank/DDBJ whole genome shotgun (WGS) entry which is preliminary data.</text>
</comment>
<keyword evidence="5" id="KW-0804">Transcription</keyword>
<evidence type="ECO:0000256" key="3">
    <source>
        <dbReference type="ARBA" id="ARBA00023015"/>
    </source>
</evidence>
<feature type="region of interest" description="Disordered" evidence="6">
    <location>
        <begin position="275"/>
        <end position="296"/>
    </location>
</feature>
<dbReference type="Gene3D" id="3.10.450.50">
    <property type="match status" value="1"/>
</dbReference>
<dbReference type="EMBL" id="JAFBBZ010000001">
    <property type="protein sequence ID" value="MBM7506635.1"/>
    <property type="molecule type" value="Genomic_DNA"/>
</dbReference>
<evidence type="ECO:0000313" key="9">
    <source>
        <dbReference type="EMBL" id="MBM7506635.1"/>
    </source>
</evidence>
<feature type="compositionally biased region" description="Basic residues" evidence="6">
    <location>
        <begin position="275"/>
        <end position="289"/>
    </location>
</feature>
<proteinExistence type="inferred from homology"/>
<gene>
    <name evidence="9" type="ORF">JOE61_000449</name>
</gene>
<dbReference type="InterPro" id="IPR007627">
    <property type="entry name" value="RNA_pol_sigma70_r2"/>
</dbReference>
<feature type="domain" description="RNA polymerase sigma factor 70 region 4 type 2" evidence="8">
    <location>
        <begin position="106"/>
        <end position="157"/>
    </location>
</feature>
<protein>
    <submittedName>
        <fullName evidence="9">RNA polymerase sigma-70 factor (ECF subfamily)</fullName>
    </submittedName>
</protein>
<dbReference type="InterPro" id="IPR052704">
    <property type="entry name" value="ECF_Sigma-70_Domain"/>
</dbReference>
<dbReference type="Gene3D" id="1.10.10.10">
    <property type="entry name" value="Winged helix-like DNA-binding domain superfamily/Winged helix DNA-binding domain"/>
    <property type="match status" value="1"/>
</dbReference>
<dbReference type="InterPro" id="IPR032710">
    <property type="entry name" value="NTF2-like_dom_sf"/>
</dbReference>
<dbReference type="RefSeq" id="WP_193669244.1">
    <property type="nucleotide sequence ID" value="NZ_JACDTV010000008.1"/>
</dbReference>
<dbReference type="SUPFAM" id="SSF88946">
    <property type="entry name" value="Sigma2 domain of RNA polymerase sigma factors"/>
    <property type="match status" value="1"/>
</dbReference>
<evidence type="ECO:0000256" key="2">
    <source>
        <dbReference type="ARBA" id="ARBA00011344"/>
    </source>
</evidence>
<dbReference type="PANTHER" id="PTHR30173">
    <property type="entry name" value="SIGMA 19 FACTOR"/>
    <property type="match status" value="1"/>
</dbReference>
<dbReference type="Pfam" id="PF08281">
    <property type="entry name" value="Sigma70_r4_2"/>
    <property type="match status" value="1"/>
</dbReference>
<evidence type="ECO:0000313" key="10">
    <source>
        <dbReference type="Proteomes" id="UP000732378"/>
    </source>
</evidence>
<keyword evidence="3" id="KW-0805">Transcription regulation</keyword>
<evidence type="ECO:0000256" key="1">
    <source>
        <dbReference type="ARBA" id="ARBA00010641"/>
    </source>
</evidence>
<evidence type="ECO:0000259" key="8">
    <source>
        <dbReference type="Pfam" id="PF08281"/>
    </source>
</evidence>
<sequence>MERTKEFQAERSRLVALAARVLGDATEAEDVVQQAWLRWHRHGADVLDPPAWLTTVTGRLCLDRLGARTPLLHDDLEELDDAAGGASRSAPDPADEVALADTVGVALQVVLERLTPRERVAFVLHDSFGFPFETVAATLGTSPAAARKLASRARAKIGQPTPEDALADRAVVDAFMSAARGGDLSRLLALLAPDAVVVGDEVAIGLGTPARIEGRDDVAAFFDGAAHAALPVLVGQRPGAAWFDRGTARVVFDFTVVDGLVHRIDFRADPGVLARTRRRPHDRPHQQSHRNREEHP</sequence>
<dbReference type="Gene3D" id="1.10.1740.10">
    <property type="match status" value="1"/>
</dbReference>
<dbReference type="Proteomes" id="UP000732378">
    <property type="component" value="Unassembled WGS sequence"/>
</dbReference>
<dbReference type="NCBIfam" id="TIGR02937">
    <property type="entry name" value="sigma70-ECF"/>
    <property type="match status" value="1"/>
</dbReference>
<dbReference type="SUPFAM" id="SSF88659">
    <property type="entry name" value="Sigma3 and sigma4 domains of RNA polymerase sigma factors"/>
    <property type="match status" value="1"/>
</dbReference>
<dbReference type="Pfam" id="PF04542">
    <property type="entry name" value="Sigma70_r2"/>
    <property type="match status" value="1"/>
</dbReference>
<feature type="domain" description="RNA polymerase sigma-70 region 2" evidence="7">
    <location>
        <begin position="8"/>
        <end position="66"/>
    </location>
</feature>
<dbReference type="PANTHER" id="PTHR30173:SF43">
    <property type="entry name" value="ECF RNA POLYMERASE SIGMA FACTOR SIGI-RELATED"/>
    <property type="match status" value="1"/>
</dbReference>
<evidence type="ECO:0000256" key="5">
    <source>
        <dbReference type="ARBA" id="ARBA00023163"/>
    </source>
</evidence>
<name>A0ABS2M615_9ACTN</name>
<dbReference type="InterPro" id="IPR013324">
    <property type="entry name" value="RNA_pol_sigma_r3/r4-like"/>
</dbReference>
<reference evidence="9 10" key="1">
    <citation type="submission" date="2021-01" db="EMBL/GenBank/DDBJ databases">
        <title>Sequencing the genomes of 1000 actinobacteria strains.</title>
        <authorList>
            <person name="Klenk H.-P."/>
        </authorList>
    </citation>
    <scope>NUCLEOTIDE SEQUENCE [LARGE SCALE GENOMIC DNA]</scope>
    <source>
        <strain evidence="9 10">DSM 18239</strain>
    </source>
</reference>
<dbReference type="InterPro" id="IPR014284">
    <property type="entry name" value="RNA_pol_sigma-70_dom"/>
</dbReference>
<comment type="similarity">
    <text evidence="1">Belongs to the sigma-70 factor family. ECF subfamily.</text>
</comment>
<evidence type="ECO:0000256" key="4">
    <source>
        <dbReference type="ARBA" id="ARBA00023082"/>
    </source>
</evidence>
<evidence type="ECO:0000256" key="6">
    <source>
        <dbReference type="SAM" id="MobiDB-lite"/>
    </source>
</evidence>
<organism evidence="9 10">
    <name type="scientific">Nocardioides salarius</name>
    <dbReference type="NCBI Taxonomy" id="374513"/>
    <lineage>
        <taxon>Bacteria</taxon>
        <taxon>Bacillati</taxon>
        <taxon>Actinomycetota</taxon>
        <taxon>Actinomycetes</taxon>
        <taxon>Propionibacteriales</taxon>
        <taxon>Nocardioidaceae</taxon>
        <taxon>Nocardioides</taxon>
    </lineage>
</organism>
<evidence type="ECO:0000259" key="7">
    <source>
        <dbReference type="Pfam" id="PF04542"/>
    </source>
</evidence>
<dbReference type="SUPFAM" id="SSF54427">
    <property type="entry name" value="NTF2-like"/>
    <property type="match status" value="1"/>
</dbReference>
<keyword evidence="4" id="KW-0731">Sigma factor</keyword>
<dbReference type="InterPro" id="IPR013249">
    <property type="entry name" value="RNA_pol_sigma70_r4_t2"/>
</dbReference>
<dbReference type="InterPro" id="IPR013325">
    <property type="entry name" value="RNA_pol_sigma_r2"/>
</dbReference>
<dbReference type="InterPro" id="IPR036388">
    <property type="entry name" value="WH-like_DNA-bd_sf"/>
</dbReference>
<keyword evidence="10" id="KW-1185">Reference proteome</keyword>
<accession>A0ABS2M615</accession>